<dbReference type="GO" id="GO:0005884">
    <property type="term" value="C:actin filament"/>
    <property type="evidence" value="ECO:0007669"/>
    <property type="project" value="TreeGrafter"/>
</dbReference>
<feature type="compositionally biased region" description="Basic and acidic residues" evidence="5">
    <location>
        <begin position="257"/>
        <end position="266"/>
    </location>
</feature>
<evidence type="ECO:0000259" key="6">
    <source>
        <dbReference type="PROSITE" id="PS50002"/>
    </source>
</evidence>
<feature type="compositionally biased region" description="Basic and acidic residues" evidence="5">
    <location>
        <begin position="428"/>
        <end position="437"/>
    </location>
</feature>
<dbReference type="GO" id="GO:0051015">
    <property type="term" value="F:actin filament binding"/>
    <property type="evidence" value="ECO:0007669"/>
    <property type="project" value="TreeGrafter"/>
</dbReference>
<dbReference type="PROSITE" id="PS51090">
    <property type="entry name" value="CORTACTIN"/>
    <property type="match status" value="6"/>
</dbReference>
<dbReference type="CTD" id="42491"/>
<feature type="compositionally biased region" description="Polar residues" evidence="5">
    <location>
        <begin position="345"/>
        <end position="355"/>
    </location>
</feature>
<keyword evidence="8" id="KW-1185">Reference proteome</keyword>
<dbReference type="KEGG" id="clec:106666359"/>
<evidence type="ECO:0000256" key="4">
    <source>
        <dbReference type="PROSITE-ProRule" id="PRU00192"/>
    </source>
</evidence>
<evidence type="ECO:0000256" key="5">
    <source>
        <dbReference type="SAM" id="MobiDB-lite"/>
    </source>
</evidence>
<feature type="region of interest" description="Disordered" evidence="5">
    <location>
        <begin position="1"/>
        <end position="84"/>
    </location>
</feature>
<dbReference type="AlphaFoldDB" id="A0A8I6RMD9"/>
<dbReference type="Proteomes" id="UP000494040">
    <property type="component" value="Unassembled WGS sequence"/>
</dbReference>
<dbReference type="PANTHER" id="PTHR10829:SF23">
    <property type="entry name" value="CORTACTIN, ISOFORM A"/>
    <property type="match status" value="1"/>
</dbReference>
<protein>
    <recommendedName>
        <fullName evidence="6">SH3 domain-containing protein</fullName>
    </recommendedName>
</protein>
<dbReference type="GO" id="GO:0030864">
    <property type="term" value="C:cortical actin cytoskeleton"/>
    <property type="evidence" value="ECO:0007669"/>
    <property type="project" value="TreeGrafter"/>
</dbReference>
<dbReference type="InterPro" id="IPR003134">
    <property type="entry name" value="Hs1_Cortactin"/>
</dbReference>
<dbReference type="GO" id="GO:0005886">
    <property type="term" value="C:plasma membrane"/>
    <property type="evidence" value="ECO:0007669"/>
    <property type="project" value="TreeGrafter"/>
</dbReference>
<proteinExistence type="predicted"/>
<dbReference type="CDD" id="cd11959">
    <property type="entry name" value="SH3_Cortactin"/>
    <property type="match status" value="1"/>
</dbReference>
<feature type="domain" description="SH3" evidence="6">
    <location>
        <begin position="802"/>
        <end position="859"/>
    </location>
</feature>
<evidence type="ECO:0000313" key="8">
    <source>
        <dbReference type="Proteomes" id="UP000494040"/>
    </source>
</evidence>
<accession>A0A8I6RMD9</accession>
<keyword evidence="1 4" id="KW-0728">SH3 domain</keyword>
<feature type="compositionally biased region" description="Basic and acidic residues" evidence="5">
    <location>
        <begin position="274"/>
        <end position="291"/>
    </location>
</feature>
<dbReference type="EnsemblMetazoa" id="XM_014393503.2">
    <property type="protein sequence ID" value="XP_014248989.1"/>
    <property type="gene ID" value="LOC106666359"/>
</dbReference>
<dbReference type="GO" id="GO:0030833">
    <property type="term" value="P:regulation of actin filament polymerization"/>
    <property type="evidence" value="ECO:0007669"/>
    <property type="project" value="TreeGrafter"/>
</dbReference>
<dbReference type="GO" id="GO:0016477">
    <property type="term" value="P:cell migration"/>
    <property type="evidence" value="ECO:0007669"/>
    <property type="project" value="TreeGrafter"/>
</dbReference>
<keyword evidence="3" id="KW-0677">Repeat</keyword>
<dbReference type="Pfam" id="PF00018">
    <property type="entry name" value="SH3_1"/>
    <property type="match status" value="1"/>
</dbReference>
<feature type="compositionally biased region" description="Low complexity" evidence="5">
    <location>
        <begin position="438"/>
        <end position="447"/>
    </location>
</feature>
<feature type="compositionally biased region" description="Acidic residues" evidence="5">
    <location>
        <begin position="16"/>
        <end position="26"/>
    </location>
</feature>
<dbReference type="InterPro" id="IPR001452">
    <property type="entry name" value="SH3_domain"/>
</dbReference>
<dbReference type="GO" id="GO:0030427">
    <property type="term" value="C:site of polarized growth"/>
    <property type="evidence" value="ECO:0007669"/>
    <property type="project" value="TreeGrafter"/>
</dbReference>
<organism evidence="7 8">
    <name type="scientific">Cimex lectularius</name>
    <name type="common">Bed bug</name>
    <name type="synonym">Acanthia lectularia</name>
    <dbReference type="NCBI Taxonomy" id="79782"/>
    <lineage>
        <taxon>Eukaryota</taxon>
        <taxon>Metazoa</taxon>
        <taxon>Ecdysozoa</taxon>
        <taxon>Arthropoda</taxon>
        <taxon>Hexapoda</taxon>
        <taxon>Insecta</taxon>
        <taxon>Pterygota</taxon>
        <taxon>Neoptera</taxon>
        <taxon>Paraneoptera</taxon>
        <taxon>Hemiptera</taxon>
        <taxon>Heteroptera</taxon>
        <taxon>Panheteroptera</taxon>
        <taxon>Cimicomorpha</taxon>
        <taxon>Cimicidae</taxon>
        <taxon>Cimex</taxon>
    </lineage>
</organism>
<feature type="compositionally biased region" description="Basic and acidic residues" evidence="5">
    <location>
        <begin position="53"/>
        <end position="77"/>
    </location>
</feature>
<feature type="compositionally biased region" description="Basic and acidic residues" evidence="5">
    <location>
        <begin position="356"/>
        <end position="365"/>
    </location>
</feature>
<feature type="compositionally biased region" description="Basic and acidic residues" evidence="5">
    <location>
        <begin position="311"/>
        <end position="335"/>
    </location>
</feature>
<evidence type="ECO:0000313" key="7">
    <source>
        <dbReference type="EnsemblMetazoa" id="XP_014248989.1"/>
    </source>
</evidence>
<dbReference type="SUPFAM" id="SSF50044">
    <property type="entry name" value="SH3-domain"/>
    <property type="match status" value="1"/>
</dbReference>
<feature type="region of interest" description="Disordered" evidence="5">
    <location>
        <begin position="399"/>
        <end position="460"/>
    </location>
</feature>
<dbReference type="FunFam" id="2.30.30.40:FF:000398">
    <property type="entry name" value="Hematopoietic cell-specific Lyn substrate 1"/>
    <property type="match status" value="1"/>
</dbReference>
<dbReference type="Gene3D" id="2.30.30.40">
    <property type="entry name" value="SH3 Domains"/>
    <property type="match status" value="1"/>
</dbReference>
<sequence>MWKAAAGAKLEVLPAPDDDWETDPDFINDVTEQEQRWGSKTIHGSGRTAGSIDMKKLREEVAASDAIQKKKQQEEGPKAAFGYGGKFGIEKDRMDESAVGHDYVAKLEKHVSQKDYSAGFGGKFGVQSDRIDKSAVSWEHKEAPQKHASQTDYRTGFGGKFGVQKDRQDKSAVGWDHVEKLHKHESQTDYARGFGGKFGIEKGKQDKAAVGWDHIEKPQIHPSQKDYTVGFGGKFGVQVDRQDKSAVGWDHVEQVAKHHSQTDHSKGFGGKFGVESDRVDKSAHKFTDSSEKVGTNYEKQKPDIGVLKPSNLREKFENLAKQSEQESMKEVDPKKGVSFNKEQNKNQSKSQNVVSEKSEAKKVSLSDEDVSSNISQSPKPQNCLHGFLKGKHGNFKLFVGKQKYKKNAKPPLNKKSSDSDSEQLPIDKNVKDKEKGSSDSSSQGGKDTMSKPVRKSTIPTSASFLSEDTCTKVEAECYMICKAPLEAVKQKQEKNKKDECKEASDESFDPCDYELIKLKPPLKLTEEKTKIKEASEDSFEPCNYPMVKPRSRLKNIKEPEGCSEDSFDPCDYILKKPRSRLKKIKEVEECSEFFDYAIRKPKLKQKKVKEKKEDKEASDDSHELYDYQLIKLKPLPKKIKEKKPNKELEGTSSCYDEVMGKSKPRGKIKKKCHDLSEAFELLESNTNNKELLKCIGNIMVGIRTDIHDLRCRQLFTLQTLGTMKADMVRMKEMLNSNKWFIDLIINEVQSKEEVSCPKEDLAAESICADMKNVEITPSLAEQSEVEESNMQMPKVRDDVEEDTGYTAIALYDYQAAADDEISFDPDDIITNIDMIDEGWWRGCCNGQQGLFPANYVILQ</sequence>
<dbReference type="PRINTS" id="PR00452">
    <property type="entry name" value="SH3DOMAIN"/>
</dbReference>
<keyword evidence="2" id="KW-0597">Phosphoprotein</keyword>
<evidence type="ECO:0000256" key="2">
    <source>
        <dbReference type="ARBA" id="ARBA00022553"/>
    </source>
</evidence>
<dbReference type="Pfam" id="PF02218">
    <property type="entry name" value="HS1_rep"/>
    <property type="match status" value="6"/>
</dbReference>
<evidence type="ECO:0000256" key="1">
    <source>
        <dbReference type="ARBA" id="ARBA00022443"/>
    </source>
</evidence>
<dbReference type="OrthoDB" id="5971719at2759"/>
<dbReference type="SMART" id="SM00326">
    <property type="entry name" value="SH3"/>
    <property type="match status" value="1"/>
</dbReference>
<dbReference type="PROSITE" id="PS50002">
    <property type="entry name" value="SH3"/>
    <property type="match status" value="1"/>
</dbReference>
<dbReference type="PANTHER" id="PTHR10829">
    <property type="entry name" value="CORTACTIN AND DREBRIN"/>
    <property type="match status" value="1"/>
</dbReference>
<dbReference type="GeneID" id="106666359"/>
<dbReference type="InterPro" id="IPR036028">
    <property type="entry name" value="SH3-like_dom_sf"/>
</dbReference>
<evidence type="ECO:0000256" key="3">
    <source>
        <dbReference type="ARBA" id="ARBA00022737"/>
    </source>
</evidence>
<feature type="compositionally biased region" description="Polar residues" evidence="5">
    <location>
        <begin position="371"/>
        <end position="380"/>
    </location>
</feature>
<reference evidence="7" key="1">
    <citation type="submission" date="2022-01" db="UniProtKB">
        <authorList>
            <consortium name="EnsemblMetazoa"/>
        </authorList>
    </citation>
    <scope>IDENTIFICATION</scope>
</reference>
<name>A0A8I6RMD9_CIMLE</name>
<dbReference type="RefSeq" id="XP_014248989.1">
    <property type="nucleotide sequence ID" value="XM_014393503.2"/>
</dbReference>
<dbReference type="InterPro" id="IPR035716">
    <property type="entry name" value="Cortactin_SH3"/>
</dbReference>
<feature type="region of interest" description="Disordered" evidence="5">
    <location>
        <begin position="257"/>
        <end position="387"/>
    </location>
</feature>